<dbReference type="OrthoDB" id="5402929at2759"/>
<dbReference type="Proteomes" id="UP000186594">
    <property type="component" value="Unassembled WGS sequence"/>
</dbReference>
<dbReference type="CDD" id="cd00076">
    <property type="entry name" value="HFD_SF"/>
    <property type="match status" value="1"/>
</dbReference>
<dbReference type="InterPro" id="IPR009072">
    <property type="entry name" value="Histone-fold"/>
</dbReference>
<evidence type="ECO:0000259" key="5">
    <source>
        <dbReference type="SMART" id="SM00576"/>
    </source>
</evidence>
<dbReference type="PANTHER" id="PTHR46338:SF1">
    <property type="entry name" value="TRANSCRIPTION INITIATION FACTOR TFIID SUBUNIT 8"/>
    <property type="match status" value="1"/>
</dbReference>
<organism evidence="6 7">
    <name type="scientific">Neolecta irregularis (strain DAH-3)</name>
    <dbReference type="NCBI Taxonomy" id="1198029"/>
    <lineage>
        <taxon>Eukaryota</taxon>
        <taxon>Fungi</taxon>
        <taxon>Dikarya</taxon>
        <taxon>Ascomycota</taxon>
        <taxon>Taphrinomycotina</taxon>
        <taxon>Neolectales</taxon>
        <taxon>Neolectaceae</taxon>
        <taxon>Neolecta</taxon>
    </lineage>
</organism>
<keyword evidence="3" id="KW-0804">Transcription</keyword>
<keyword evidence="7" id="KW-1185">Reference proteome</keyword>
<evidence type="ECO:0000256" key="4">
    <source>
        <dbReference type="ARBA" id="ARBA00023242"/>
    </source>
</evidence>
<dbReference type="PANTHER" id="PTHR46338">
    <property type="entry name" value="TRANSCRIPTION INITIATION FACTOR TFIID SUBUNIT 8"/>
    <property type="match status" value="1"/>
</dbReference>
<name>A0A1U7LRR3_NEOID</name>
<evidence type="ECO:0000313" key="6">
    <source>
        <dbReference type="EMBL" id="OLL25347.1"/>
    </source>
</evidence>
<feature type="domain" description="Bromodomain associated" evidence="5">
    <location>
        <begin position="69"/>
        <end position="145"/>
    </location>
</feature>
<keyword evidence="6" id="KW-0396">Initiation factor</keyword>
<keyword evidence="6" id="KW-0648">Protein biosynthesis</keyword>
<dbReference type="AlphaFoldDB" id="A0A1U7LRR3"/>
<evidence type="ECO:0000256" key="1">
    <source>
        <dbReference type="ARBA" id="ARBA00004123"/>
    </source>
</evidence>
<protein>
    <submittedName>
        <fullName evidence="6">Transcription initiation factor TFIID subunit 3</fullName>
    </submittedName>
</protein>
<evidence type="ECO:0000256" key="2">
    <source>
        <dbReference type="ARBA" id="ARBA00023015"/>
    </source>
</evidence>
<comment type="subcellular location">
    <subcellularLocation>
        <location evidence="1">Nucleus</location>
    </subcellularLocation>
</comment>
<accession>A0A1U7LRR3</accession>
<dbReference type="STRING" id="1198029.A0A1U7LRR3"/>
<dbReference type="EMBL" id="LXFE01000426">
    <property type="protein sequence ID" value="OLL25347.1"/>
    <property type="molecule type" value="Genomic_DNA"/>
</dbReference>
<dbReference type="Gene3D" id="1.10.20.10">
    <property type="entry name" value="Histone, subunit A"/>
    <property type="match status" value="1"/>
</dbReference>
<dbReference type="SUPFAM" id="SSF47113">
    <property type="entry name" value="Histone-fold"/>
    <property type="match status" value="1"/>
</dbReference>
<sequence length="187" mass="21287">MIILRKEFAKLVSEGQKKEYPRSTLLRMKSTLSGLIWRMVTCGPWESFTSMRKVTLFHVTVYVYVMKDDRLFFSLCRISATQILQSSGFDKSRPSVIDTFTDILIRYIDLLGSTAKTFAEVAGRSSVHLEDLRGAFENTGVFFKEEGVEEFILWCKGGAVQEARRVSGVGSRDTRDWLSSGCAWQQN</sequence>
<comment type="caution">
    <text evidence="6">The sequence shown here is derived from an EMBL/GenBank/DDBJ whole genome shotgun (WGS) entry which is preliminary data.</text>
</comment>
<dbReference type="InterPro" id="IPR006565">
    <property type="entry name" value="BTP"/>
</dbReference>
<dbReference type="GO" id="GO:0003743">
    <property type="term" value="F:translation initiation factor activity"/>
    <property type="evidence" value="ECO:0007669"/>
    <property type="project" value="UniProtKB-KW"/>
</dbReference>
<dbReference type="Pfam" id="PF07524">
    <property type="entry name" value="Bromo_TP"/>
    <property type="match status" value="1"/>
</dbReference>
<reference evidence="6 7" key="1">
    <citation type="submission" date="2016-04" db="EMBL/GenBank/DDBJ databases">
        <title>Evolutionary innovation and constraint leading to complex multicellularity in the Ascomycota.</title>
        <authorList>
            <person name="Cisse O."/>
            <person name="Nguyen A."/>
            <person name="Hewitt D.A."/>
            <person name="Jedd G."/>
            <person name="Stajich J.E."/>
        </authorList>
    </citation>
    <scope>NUCLEOTIDE SEQUENCE [LARGE SCALE GENOMIC DNA]</scope>
    <source>
        <strain evidence="6 7">DAH-3</strain>
    </source>
</reference>
<dbReference type="GO" id="GO:0046982">
    <property type="term" value="F:protein heterodimerization activity"/>
    <property type="evidence" value="ECO:0007669"/>
    <property type="project" value="InterPro"/>
</dbReference>
<dbReference type="InterPro" id="IPR037818">
    <property type="entry name" value="TAF8"/>
</dbReference>
<evidence type="ECO:0000313" key="7">
    <source>
        <dbReference type="Proteomes" id="UP000186594"/>
    </source>
</evidence>
<gene>
    <name evidence="6" type="ORF">NEOLI_002973</name>
</gene>
<keyword evidence="2" id="KW-0805">Transcription regulation</keyword>
<evidence type="ECO:0000256" key="3">
    <source>
        <dbReference type="ARBA" id="ARBA00023163"/>
    </source>
</evidence>
<keyword evidence="4" id="KW-0539">Nucleus</keyword>
<dbReference type="GO" id="GO:0005669">
    <property type="term" value="C:transcription factor TFIID complex"/>
    <property type="evidence" value="ECO:0007669"/>
    <property type="project" value="InterPro"/>
</dbReference>
<proteinExistence type="predicted"/>
<dbReference type="SMART" id="SM00576">
    <property type="entry name" value="BTP"/>
    <property type="match status" value="1"/>
</dbReference>